<evidence type="ECO:0000256" key="1">
    <source>
        <dbReference type="SAM" id="Phobius"/>
    </source>
</evidence>
<accession>A0AAV0YPT8</accession>
<dbReference type="AlphaFoldDB" id="A0AAV0YPT8"/>
<reference evidence="2 3" key="1">
    <citation type="submission" date="2023-01" db="EMBL/GenBank/DDBJ databases">
        <authorList>
            <person name="Kreplak J."/>
        </authorList>
    </citation>
    <scope>NUCLEOTIDE SEQUENCE [LARGE SCALE GENOMIC DNA]</scope>
</reference>
<evidence type="ECO:0000313" key="3">
    <source>
        <dbReference type="Proteomes" id="UP001157006"/>
    </source>
</evidence>
<feature type="transmembrane region" description="Helical" evidence="1">
    <location>
        <begin position="60"/>
        <end position="77"/>
    </location>
</feature>
<name>A0AAV0YPT8_VICFA</name>
<gene>
    <name evidence="2" type="ORF">VFH_I322280</name>
</gene>
<protein>
    <submittedName>
        <fullName evidence="2">Uncharacterized protein</fullName>
    </submittedName>
</protein>
<dbReference type="EMBL" id="OX451736">
    <property type="protein sequence ID" value="CAI8587894.1"/>
    <property type="molecule type" value="Genomic_DNA"/>
</dbReference>
<keyword evidence="1" id="KW-0812">Transmembrane</keyword>
<keyword evidence="1" id="KW-1133">Transmembrane helix</keyword>
<organism evidence="2 3">
    <name type="scientific">Vicia faba</name>
    <name type="common">Broad bean</name>
    <name type="synonym">Faba vulgaris</name>
    <dbReference type="NCBI Taxonomy" id="3906"/>
    <lineage>
        <taxon>Eukaryota</taxon>
        <taxon>Viridiplantae</taxon>
        <taxon>Streptophyta</taxon>
        <taxon>Embryophyta</taxon>
        <taxon>Tracheophyta</taxon>
        <taxon>Spermatophyta</taxon>
        <taxon>Magnoliopsida</taxon>
        <taxon>eudicotyledons</taxon>
        <taxon>Gunneridae</taxon>
        <taxon>Pentapetalae</taxon>
        <taxon>rosids</taxon>
        <taxon>fabids</taxon>
        <taxon>Fabales</taxon>
        <taxon>Fabaceae</taxon>
        <taxon>Papilionoideae</taxon>
        <taxon>50 kb inversion clade</taxon>
        <taxon>NPAAA clade</taxon>
        <taxon>Hologalegina</taxon>
        <taxon>IRL clade</taxon>
        <taxon>Fabeae</taxon>
        <taxon>Vicia</taxon>
    </lineage>
</organism>
<evidence type="ECO:0000313" key="2">
    <source>
        <dbReference type="EMBL" id="CAI8587894.1"/>
    </source>
</evidence>
<keyword evidence="1" id="KW-0472">Membrane</keyword>
<sequence length="103" mass="11595">MSISGIGIASMIKVANQVRNVPLDWALGAFILQTTTADPDPDPHNHNWIAAIFSNESPTLLTPVGIFIILLFTAWSISRWRKPQLKTIYDLEKGRYITTRVCR</sequence>
<proteinExistence type="predicted"/>
<keyword evidence="3" id="KW-1185">Reference proteome</keyword>
<dbReference type="Proteomes" id="UP001157006">
    <property type="component" value="Chromosome 1L"/>
</dbReference>